<evidence type="ECO:0000313" key="3">
    <source>
        <dbReference type="EMBL" id="AMH39569.1"/>
    </source>
</evidence>
<keyword evidence="5" id="KW-1185">Reference proteome</keyword>
<keyword evidence="1" id="KW-0175">Coiled coil</keyword>
<accession>A0A109ZYR7</accession>
<feature type="region of interest" description="Disordered" evidence="2">
    <location>
        <begin position="1"/>
        <end position="70"/>
    </location>
</feature>
<proteinExistence type="predicted"/>
<evidence type="ECO:0000256" key="2">
    <source>
        <dbReference type="SAM" id="MobiDB-lite"/>
    </source>
</evidence>
<dbReference type="EMBL" id="LVYV01000001">
    <property type="protein sequence ID" value="KZD25533.1"/>
    <property type="molecule type" value="Genomic_DNA"/>
</dbReference>
<sequence>MSAEQVARLIADFDRPEPPKTRSRVVPFDHLHHSSVQPQHQPLLQKAKQQPSFQPQPQMQPKPPLVQEDDGYERGRAEGYASALAEFEQRLEQEKQALAVQVAEERQQLLNETAAKLAGDIAEMGDQLQGRIAGVAARLLEPLISNAVQKQAVTAFIEHLSSITTDSRRPVLRITGPSDLLELIRSKLGVRAIASELRAGPETEASIVVDQIVLETQLKIWTERLKMAVQS</sequence>
<gene>
    <name evidence="4" type="ORF">A4A58_03730</name>
    <name evidence="3" type="ORF">PROKKA_00758</name>
</gene>
<dbReference type="RefSeq" id="WP_068729877.1">
    <property type="nucleotide sequence ID" value="NZ_LVYV01000001.1"/>
</dbReference>
<name>A0A109ZYR7_9BRAD</name>
<dbReference type="AlphaFoldDB" id="A0A109ZYR7"/>
<evidence type="ECO:0000256" key="1">
    <source>
        <dbReference type="SAM" id="Coils"/>
    </source>
</evidence>
<feature type="coiled-coil region" evidence="1">
    <location>
        <begin position="77"/>
        <end position="108"/>
    </location>
</feature>
<reference evidence="4 5" key="2">
    <citation type="submission" date="2016-03" db="EMBL/GenBank/DDBJ databases">
        <title>Microsymbionts genomes from the relict species Vavilovia formosa (Stev.) Fed.</title>
        <authorList>
            <person name="Kopat V."/>
            <person name="Chirak E."/>
            <person name="Kimeklis A."/>
            <person name="Andronov E."/>
        </authorList>
    </citation>
    <scope>NUCLEOTIDE SEQUENCE [LARGE SCALE GENOMIC DNA]</scope>
    <source>
        <strain evidence="4 5">Vaf07</strain>
    </source>
</reference>
<organism evidence="3">
    <name type="scientific">Tardiphaga robiniae</name>
    <dbReference type="NCBI Taxonomy" id="943830"/>
    <lineage>
        <taxon>Bacteria</taxon>
        <taxon>Pseudomonadati</taxon>
        <taxon>Pseudomonadota</taxon>
        <taxon>Alphaproteobacteria</taxon>
        <taxon>Hyphomicrobiales</taxon>
        <taxon>Nitrobacteraceae</taxon>
        <taxon>Tardiphaga</taxon>
    </lineage>
</organism>
<protein>
    <submittedName>
        <fullName evidence="3">Bll6863 protein</fullName>
    </submittedName>
</protein>
<dbReference type="Proteomes" id="UP000076574">
    <property type="component" value="Unassembled WGS sequence"/>
</dbReference>
<dbReference type="STRING" id="943830.A4A58_03730"/>
<dbReference type="OrthoDB" id="7677041at2"/>
<reference evidence="3" key="1">
    <citation type="submission" date="2015-10" db="EMBL/GenBank/DDBJ databases">
        <title>Evolution marks in rhizobial microsymbionts genomes from the relict species Vavilovia formosa (Stev.) Fed.</title>
        <authorList>
            <person name="Kopat V."/>
        </authorList>
    </citation>
    <scope>NUCLEOTIDE SEQUENCE</scope>
    <source>
        <strain evidence="3">Vaf-07</strain>
    </source>
</reference>
<feature type="compositionally biased region" description="Low complexity" evidence="2">
    <location>
        <begin position="45"/>
        <end position="57"/>
    </location>
</feature>
<evidence type="ECO:0000313" key="5">
    <source>
        <dbReference type="Proteomes" id="UP000076574"/>
    </source>
</evidence>
<dbReference type="EMBL" id="KT955714">
    <property type="protein sequence ID" value="AMH39569.1"/>
    <property type="molecule type" value="Genomic_DNA"/>
</dbReference>
<evidence type="ECO:0000313" key="4">
    <source>
        <dbReference type="EMBL" id="KZD25533.1"/>
    </source>
</evidence>
<feature type="compositionally biased region" description="Basic and acidic residues" evidence="2">
    <location>
        <begin position="11"/>
        <end position="20"/>
    </location>
</feature>